<organism evidence="1 2">
    <name type="scientific">Gemmiger formicilis</name>
    <dbReference type="NCBI Taxonomy" id="745368"/>
    <lineage>
        <taxon>Bacteria</taxon>
        <taxon>Bacillati</taxon>
        <taxon>Bacillota</taxon>
        <taxon>Clostridia</taxon>
        <taxon>Eubacteriales</taxon>
        <taxon>Gemmiger</taxon>
    </lineage>
</organism>
<dbReference type="RefSeq" id="WP_078785586.1">
    <property type="nucleotide sequence ID" value="NZ_DBGDUQ010000011.1"/>
</dbReference>
<proteinExistence type="predicted"/>
<dbReference type="EMBL" id="FUYF01000042">
    <property type="protein sequence ID" value="SKA97388.1"/>
    <property type="molecule type" value="Genomic_DNA"/>
</dbReference>
<dbReference type="Proteomes" id="UP000190286">
    <property type="component" value="Unassembled WGS sequence"/>
</dbReference>
<keyword evidence="2" id="KW-1185">Reference proteome</keyword>
<sequence length="66" mass="7374">MKQLGNLAIVCARRKDVTLRIEQGRVMVLLDGPYAPTAFSADWDDDETILSVIHELNFGRCAPKSQ</sequence>
<reference evidence="1 2" key="1">
    <citation type="submission" date="2017-02" db="EMBL/GenBank/DDBJ databases">
        <authorList>
            <person name="Peterson S.W."/>
        </authorList>
    </citation>
    <scope>NUCLEOTIDE SEQUENCE [LARGE SCALE GENOMIC DNA]</scope>
    <source>
        <strain evidence="1 2">ATCC 27749</strain>
    </source>
</reference>
<dbReference type="GeneID" id="93339215"/>
<accession>A0A1T4Y788</accession>
<dbReference type="STRING" id="745368.SAMN02745178_02796"/>
<evidence type="ECO:0000313" key="2">
    <source>
        <dbReference type="Proteomes" id="UP000190286"/>
    </source>
</evidence>
<gene>
    <name evidence="1" type="ORF">SAMN02745178_02796</name>
</gene>
<evidence type="ECO:0000313" key="1">
    <source>
        <dbReference type="EMBL" id="SKA97388.1"/>
    </source>
</evidence>
<dbReference type="AlphaFoldDB" id="A0A1T4Y788"/>
<dbReference type="OrthoDB" id="1856879at2"/>
<name>A0A1T4Y788_9FIRM</name>
<protein>
    <submittedName>
        <fullName evidence="1">Uncharacterized protein</fullName>
    </submittedName>
</protein>